<evidence type="ECO:0000313" key="1">
    <source>
        <dbReference type="EMBL" id="PCH44278.1"/>
    </source>
</evidence>
<reference evidence="1 2" key="1">
    <citation type="journal article" date="2012" name="Science">
        <title>The Paleozoic origin of enzymatic lignin decomposition reconstructed from 31 fungal genomes.</title>
        <authorList>
            <person name="Floudas D."/>
            <person name="Binder M."/>
            <person name="Riley R."/>
            <person name="Barry K."/>
            <person name="Blanchette R.A."/>
            <person name="Henrissat B."/>
            <person name="Martinez A.T."/>
            <person name="Otillar R."/>
            <person name="Spatafora J.W."/>
            <person name="Yadav J.S."/>
            <person name="Aerts A."/>
            <person name="Benoit I."/>
            <person name="Boyd A."/>
            <person name="Carlson A."/>
            <person name="Copeland A."/>
            <person name="Coutinho P.M."/>
            <person name="de Vries R.P."/>
            <person name="Ferreira P."/>
            <person name="Findley K."/>
            <person name="Foster B."/>
            <person name="Gaskell J."/>
            <person name="Glotzer D."/>
            <person name="Gorecki P."/>
            <person name="Heitman J."/>
            <person name="Hesse C."/>
            <person name="Hori C."/>
            <person name="Igarashi K."/>
            <person name="Jurgens J.A."/>
            <person name="Kallen N."/>
            <person name="Kersten P."/>
            <person name="Kohler A."/>
            <person name="Kuees U."/>
            <person name="Kumar T.K.A."/>
            <person name="Kuo A."/>
            <person name="LaButti K."/>
            <person name="Larrondo L.F."/>
            <person name="Lindquist E."/>
            <person name="Ling A."/>
            <person name="Lombard V."/>
            <person name="Lucas S."/>
            <person name="Lundell T."/>
            <person name="Martin R."/>
            <person name="McLaughlin D.J."/>
            <person name="Morgenstern I."/>
            <person name="Morin E."/>
            <person name="Murat C."/>
            <person name="Nagy L.G."/>
            <person name="Nolan M."/>
            <person name="Ohm R.A."/>
            <person name="Patyshakuliyeva A."/>
            <person name="Rokas A."/>
            <person name="Ruiz-Duenas F.J."/>
            <person name="Sabat G."/>
            <person name="Salamov A."/>
            <person name="Samejima M."/>
            <person name="Schmutz J."/>
            <person name="Slot J.C."/>
            <person name="St John F."/>
            <person name="Stenlid J."/>
            <person name="Sun H."/>
            <person name="Sun S."/>
            <person name="Syed K."/>
            <person name="Tsang A."/>
            <person name="Wiebenga A."/>
            <person name="Young D."/>
            <person name="Pisabarro A."/>
            <person name="Eastwood D.C."/>
            <person name="Martin F."/>
            <person name="Cullen D."/>
            <person name="Grigoriev I.V."/>
            <person name="Hibbett D.S."/>
        </authorList>
    </citation>
    <scope>NUCLEOTIDE SEQUENCE [LARGE SCALE GENOMIC DNA]</scope>
    <source>
        <strain evidence="1 2">MD-104</strain>
    </source>
</reference>
<name>A0A2H3K2A5_WOLCO</name>
<organism evidence="1 2">
    <name type="scientific">Wolfiporia cocos (strain MD-104)</name>
    <name type="common">Brown rot fungus</name>
    <dbReference type="NCBI Taxonomy" id="742152"/>
    <lineage>
        <taxon>Eukaryota</taxon>
        <taxon>Fungi</taxon>
        <taxon>Dikarya</taxon>
        <taxon>Basidiomycota</taxon>
        <taxon>Agaricomycotina</taxon>
        <taxon>Agaricomycetes</taxon>
        <taxon>Polyporales</taxon>
        <taxon>Phaeolaceae</taxon>
        <taxon>Wolfiporia</taxon>
    </lineage>
</organism>
<dbReference type="AlphaFoldDB" id="A0A2H3K2A5"/>
<dbReference type="Proteomes" id="UP000218811">
    <property type="component" value="Unassembled WGS sequence"/>
</dbReference>
<keyword evidence="2" id="KW-1185">Reference proteome</keyword>
<proteinExistence type="predicted"/>
<accession>A0A2H3K2A5</accession>
<sequence>MSVNEPFFRCICVPSMSLDNLHQAVSVARCPSVHLSSHYRRILVGLYISF</sequence>
<evidence type="ECO:0000313" key="2">
    <source>
        <dbReference type="Proteomes" id="UP000218811"/>
    </source>
</evidence>
<gene>
    <name evidence="1" type="ORF">WOLCODRAFT_104841</name>
</gene>
<protein>
    <submittedName>
        <fullName evidence="1">Uncharacterized protein</fullName>
    </submittedName>
</protein>
<dbReference type="EMBL" id="KB468157">
    <property type="protein sequence ID" value="PCH44278.1"/>
    <property type="molecule type" value="Genomic_DNA"/>
</dbReference>